<evidence type="ECO:0000259" key="7">
    <source>
        <dbReference type="Pfam" id="PF06429"/>
    </source>
</evidence>
<dbReference type="AlphaFoldDB" id="A0A8J3AK10"/>
<comment type="caution">
    <text evidence="10">The sequence shown here is derived from an EMBL/GenBank/DDBJ whole genome shotgun (WGS) entry which is preliminary data.</text>
</comment>
<dbReference type="EMBL" id="BMHB01000001">
    <property type="protein sequence ID" value="GGI14214.1"/>
    <property type="molecule type" value="Genomic_DNA"/>
</dbReference>
<evidence type="ECO:0000259" key="6">
    <source>
        <dbReference type="Pfam" id="PF00460"/>
    </source>
</evidence>
<dbReference type="Pfam" id="PF22692">
    <property type="entry name" value="LlgE_F_G_D1"/>
    <property type="match status" value="1"/>
</dbReference>
<dbReference type="InterPro" id="IPR001444">
    <property type="entry name" value="Flag_bb_rod_N"/>
</dbReference>
<sequence>MLRSMYSGIGGMRNFQTKLDVIGNNIANVNTYGFKKGRVTFKDIASQTMSGASSAQNNRGGTNAKQIGLGAAVASIDTIMTNSSLQTTGRLLDLGVDGDGFFVVKNGNQQYYSRAGNFDIDSVGNLVNSDGLKVQGYAMNPTTGLPNTSKLVDLSIDKNATILPQATTFAKYAGNLDSNAANGTSYSMDMTVRNSLGNEIPITVVFTKQNATDWNVDLNTTAAGYAVTDAAPLFTVRFDATGKAVPVGNAGNYTITSPAPASPITLNNAALDFSGLTQTAAASSVSVKEKDGSAGGSLTSFTFGQSGEITGVFSNGQVKTLGQIALATFSNPGGLLKAGGNTFQESNNSGIPNVSTPGNSRGVVQAGTLEMSNVDLSEEFTDMIVAQRGFQANSRIITTSDQILEELVNLKR</sequence>
<comment type="subcellular location">
    <subcellularLocation>
        <location evidence="1 5">Bacterial flagellum basal body</location>
    </subcellularLocation>
</comment>
<evidence type="ECO:0000313" key="11">
    <source>
        <dbReference type="Proteomes" id="UP000626244"/>
    </source>
</evidence>
<evidence type="ECO:0000256" key="4">
    <source>
        <dbReference type="ARBA" id="ARBA00023143"/>
    </source>
</evidence>
<organism evidence="10 11">
    <name type="scientific">Gottfriedia solisilvae</name>
    <dbReference type="NCBI Taxonomy" id="1516104"/>
    <lineage>
        <taxon>Bacteria</taxon>
        <taxon>Bacillati</taxon>
        <taxon>Bacillota</taxon>
        <taxon>Bacilli</taxon>
        <taxon>Bacillales</taxon>
        <taxon>Bacillaceae</taxon>
        <taxon>Gottfriedia</taxon>
    </lineage>
</organism>
<dbReference type="NCBIfam" id="TIGR03506">
    <property type="entry name" value="FlgEFG_subfam"/>
    <property type="match status" value="1"/>
</dbReference>
<dbReference type="Pfam" id="PF00460">
    <property type="entry name" value="Flg_bb_rod"/>
    <property type="match status" value="1"/>
</dbReference>
<keyword evidence="4 5" id="KW-0975">Bacterial flagellum</keyword>
<keyword evidence="10" id="KW-0969">Cilium</keyword>
<keyword evidence="10" id="KW-0282">Flagellum</keyword>
<dbReference type="InterPro" id="IPR011491">
    <property type="entry name" value="FlgE_D2"/>
</dbReference>
<keyword evidence="10" id="KW-0966">Cell projection</keyword>
<feature type="domain" description="Flagellar basal body rod protein N-terminal" evidence="6">
    <location>
        <begin position="5"/>
        <end position="35"/>
    </location>
</feature>
<evidence type="ECO:0000259" key="9">
    <source>
        <dbReference type="Pfam" id="PF22692"/>
    </source>
</evidence>
<dbReference type="GO" id="GO:0005829">
    <property type="term" value="C:cytosol"/>
    <property type="evidence" value="ECO:0007669"/>
    <property type="project" value="TreeGrafter"/>
</dbReference>
<reference evidence="11" key="1">
    <citation type="journal article" date="2019" name="Int. J. Syst. Evol. Microbiol.">
        <title>The Global Catalogue of Microorganisms (GCM) 10K type strain sequencing project: providing services to taxonomists for standard genome sequencing and annotation.</title>
        <authorList>
            <consortium name="The Broad Institute Genomics Platform"/>
            <consortium name="The Broad Institute Genome Sequencing Center for Infectious Disease"/>
            <person name="Wu L."/>
            <person name="Ma J."/>
        </authorList>
    </citation>
    <scope>NUCLEOTIDE SEQUENCE [LARGE SCALE GENOMIC DNA]</scope>
    <source>
        <strain evidence="11">CGMCC 1.14993</strain>
    </source>
</reference>
<dbReference type="Proteomes" id="UP000626244">
    <property type="component" value="Unassembled WGS sequence"/>
</dbReference>
<name>A0A8J3AK10_9BACI</name>
<feature type="domain" description="Flagellar hook protein FlgE/F/G-like D1" evidence="9">
    <location>
        <begin position="96"/>
        <end position="159"/>
    </location>
</feature>
<comment type="function">
    <text evidence="5">A flexible structure which links the flagellar filament to the drive apparatus in the basal body.</text>
</comment>
<evidence type="ECO:0000256" key="3">
    <source>
        <dbReference type="ARBA" id="ARBA00019015"/>
    </source>
</evidence>
<proteinExistence type="inferred from homology"/>
<keyword evidence="11" id="KW-1185">Reference proteome</keyword>
<dbReference type="InterPro" id="IPR037058">
    <property type="entry name" value="Falgellar_hook_FlgE_sf"/>
</dbReference>
<dbReference type="OrthoDB" id="9804559at2"/>
<dbReference type="GO" id="GO:0009424">
    <property type="term" value="C:bacterial-type flagellum hook"/>
    <property type="evidence" value="ECO:0007669"/>
    <property type="project" value="TreeGrafter"/>
</dbReference>
<evidence type="ECO:0000256" key="5">
    <source>
        <dbReference type="RuleBase" id="RU362116"/>
    </source>
</evidence>
<evidence type="ECO:0000313" key="10">
    <source>
        <dbReference type="EMBL" id="GGI14214.1"/>
    </source>
</evidence>
<dbReference type="Pfam" id="PF07559">
    <property type="entry name" value="FlgE_D2"/>
    <property type="match status" value="1"/>
</dbReference>
<dbReference type="Gene3D" id="2.60.98.20">
    <property type="entry name" value="Flagellar hook protein FlgE"/>
    <property type="match status" value="1"/>
</dbReference>
<feature type="domain" description="Flagellar hook protein FlgE D2" evidence="8">
    <location>
        <begin position="172"/>
        <end position="292"/>
    </location>
</feature>
<dbReference type="Pfam" id="PF06429">
    <property type="entry name" value="Flg_bbr_C"/>
    <property type="match status" value="1"/>
</dbReference>
<dbReference type="InterPro" id="IPR037925">
    <property type="entry name" value="FlgE/F/G-like"/>
</dbReference>
<dbReference type="PANTHER" id="PTHR30435">
    <property type="entry name" value="FLAGELLAR PROTEIN"/>
    <property type="match status" value="1"/>
</dbReference>
<evidence type="ECO:0000256" key="1">
    <source>
        <dbReference type="ARBA" id="ARBA00004117"/>
    </source>
</evidence>
<comment type="similarity">
    <text evidence="2 5">Belongs to the flagella basal body rod proteins family.</text>
</comment>
<dbReference type="InterPro" id="IPR010930">
    <property type="entry name" value="Flg_bb/hook_C_dom"/>
</dbReference>
<feature type="domain" description="Flagellar basal-body/hook protein C-terminal" evidence="7">
    <location>
        <begin position="365"/>
        <end position="410"/>
    </location>
</feature>
<evidence type="ECO:0000259" key="8">
    <source>
        <dbReference type="Pfam" id="PF07559"/>
    </source>
</evidence>
<accession>A0A8J3AK10</accession>
<dbReference type="PANTHER" id="PTHR30435:SF1">
    <property type="entry name" value="FLAGELLAR HOOK PROTEIN FLGE"/>
    <property type="match status" value="1"/>
</dbReference>
<gene>
    <name evidence="10" type="primary">flgE</name>
    <name evidence="10" type="ORF">GCM10007380_21820</name>
</gene>
<evidence type="ECO:0000256" key="2">
    <source>
        <dbReference type="ARBA" id="ARBA00009677"/>
    </source>
</evidence>
<dbReference type="InterPro" id="IPR053967">
    <property type="entry name" value="LlgE_F_G-like_D1"/>
</dbReference>
<dbReference type="SUPFAM" id="SSF117143">
    <property type="entry name" value="Flagellar hook protein flgE"/>
    <property type="match status" value="1"/>
</dbReference>
<dbReference type="InterPro" id="IPR020013">
    <property type="entry name" value="Flagellar_FlgE/F/G"/>
</dbReference>
<protein>
    <recommendedName>
        <fullName evidence="3 5">Flagellar hook protein FlgE</fullName>
    </recommendedName>
</protein>
<dbReference type="GO" id="GO:0071978">
    <property type="term" value="P:bacterial-type flagellum-dependent swarming motility"/>
    <property type="evidence" value="ECO:0007669"/>
    <property type="project" value="TreeGrafter"/>
</dbReference>
<dbReference type="GO" id="GO:0009425">
    <property type="term" value="C:bacterial-type flagellum basal body"/>
    <property type="evidence" value="ECO:0007669"/>
    <property type="project" value="UniProtKB-SubCell"/>
</dbReference>
<dbReference type="RefSeq" id="WP_087998539.1">
    <property type="nucleotide sequence ID" value="NZ_BMHB01000001.1"/>
</dbReference>